<dbReference type="PROSITE" id="PS00674">
    <property type="entry name" value="AAA"/>
    <property type="match status" value="1"/>
</dbReference>
<feature type="domain" description="AAA+ ATPase" evidence="7">
    <location>
        <begin position="378"/>
        <end position="589"/>
    </location>
</feature>
<comment type="catalytic activity">
    <reaction evidence="5">
        <text>ATP + H2O = ADP + phosphate + H(+)</text>
        <dbReference type="Rhea" id="RHEA:13065"/>
        <dbReference type="ChEBI" id="CHEBI:15377"/>
        <dbReference type="ChEBI" id="CHEBI:15378"/>
        <dbReference type="ChEBI" id="CHEBI:30616"/>
        <dbReference type="ChEBI" id="CHEBI:43474"/>
        <dbReference type="ChEBI" id="CHEBI:456216"/>
    </reaction>
</comment>
<keyword evidence="9" id="KW-1185">Reference proteome</keyword>
<dbReference type="InterPro" id="IPR029063">
    <property type="entry name" value="SAM-dependent_MTases_sf"/>
</dbReference>
<proteinExistence type="inferred from homology"/>
<keyword evidence="4" id="KW-0460">Magnesium</keyword>
<feature type="region of interest" description="Disordered" evidence="6">
    <location>
        <begin position="651"/>
        <end position="718"/>
    </location>
</feature>
<comment type="similarity">
    <text evidence="2">Belongs to the AAA ATPase family. BCS1 subfamily.</text>
</comment>
<dbReference type="InterPro" id="IPR003960">
    <property type="entry name" value="ATPase_AAA_CS"/>
</dbReference>
<dbReference type="GO" id="GO:0005524">
    <property type="term" value="F:ATP binding"/>
    <property type="evidence" value="ECO:0007669"/>
    <property type="project" value="InterPro"/>
</dbReference>
<name>A0A5N5LFE2_9ROSI</name>
<dbReference type="AlphaFoldDB" id="A0A5N5LFE2"/>
<dbReference type="Pfam" id="PF14363">
    <property type="entry name" value="AAA_assoc"/>
    <property type="match status" value="1"/>
</dbReference>
<dbReference type="GO" id="GO:0006950">
    <property type="term" value="P:response to stress"/>
    <property type="evidence" value="ECO:0007669"/>
    <property type="project" value="UniProtKB-ARBA"/>
</dbReference>
<dbReference type="InterPro" id="IPR050747">
    <property type="entry name" value="Mitochondrial_chaperone_BCS1"/>
</dbReference>
<dbReference type="InterPro" id="IPR003959">
    <property type="entry name" value="ATPase_AAA_core"/>
</dbReference>
<dbReference type="Gene3D" id="6.10.280.40">
    <property type="match status" value="1"/>
</dbReference>
<evidence type="ECO:0000256" key="4">
    <source>
        <dbReference type="ARBA" id="ARBA00022842"/>
    </source>
</evidence>
<dbReference type="PANTHER" id="PTHR23070">
    <property type="entry name" value="BCS1 AAA-TYPE ATPASE"/>
    <property type="match status" value="1"/>
</dbReference>
<feature type="compositionally biased region" description="Basic and acidic residues" evidence="6">
    <location>
        <begin position="651"/>
        <end position="665"/>
    </location>
</feature>
<evidence type="ECO:0000256" key="3">
    <source>
        <dbReference type="ARBA" id="ARBA00022801"/>
    </source>
</evidence>
<dbReference type="InterPro" id="IPR025753">
    <property type="entry name" value="AAA_N_dom"/>
</dbReference>
<dbReference type="Gene3D" id="3.40.50.300">
    <property type="entry name" value="P-loop containing nucleotide triphosphate hydrolases"/>
    <property type="match status" value="1"/>
</dbReference>
<organism evidence="8 9">
    <name type="scientific">Salix brachista</name>
    <dbReference type="NCBI Taxonomy" id="2182728"/>
    <lineage>
        <taxon>Eukaryota</taxon>
        <taxon>Viridiplantae</taxon>
        <taxon>Streptophyta</taxon>
        <taxon>Embryophyta</taxon>
        <taxon>Tracheophyta</taxon>
        <taxon>Spermatophyta</taxon>
        <taxon>Magnoliopsida</taxon>
        <taxon>eudicotyledons</taxon>
        <taxon>Gunneridae</taxon>
        <taxon>Pentapetalae</taxon>
        <taxon>rosids</taxon>
        <taxon>fabids</taxon>
        <taxon>Malpighiales</taxon>
        <taxon>Salicaceae</taxon>
        <taxon>Saliceae</taxon>
        <taxon>Salix</taxon>
    </lineage>
</organism>
<evidence type="ECO:0000256" key="1">
    <source>
        <dbReference type="ARBA" id="ARBA00001946"/>
    </source>
</evidence>
<evidence type="ECO:0000256" key="2">
    <source>
        <dbReference type="ARBA" id="ARBA00007448"/>
    </source>
</evidence>
<accession>A0A5N5LFE2</accession>
<sequence length="718" mass="81874">MFKAYFDLFENDFMVSLKSRLEEMVPGSHMVLTVIGSDRKANFSGILNDIVLEKLRCNNESRTKNLTPHSTAEHGEHHPVVQLVVSTSTSEKMQKTIAVKLGLEEQEQHTSTCRNRQVFWRPRTMFPRRRTATIIPSATTMISAAASAAATMMLLRSLVREYLPAEFRSYIFYKFETLINSFSSELTLVVEEYDNLNHNNLFKAAELYLETIIPPDAKKLKISLANKESKFSLSLDRYQEIVDTFNGVTLKWKFISKQVPMKYVPSSDNFNSIRISEDRFFELSFHKKHKDMVIDVYLKHVIKKSKELKEDKRSLKIFTLRHDRMSGRGGDVWQSVDLHHPSTFDTLAMDMESKRTIMEDLDRFVKRKEFYRRVGKAWKRGYLLFGPPGTGKSSLIAAIANYLKFDIYDLELTDLRTNSDLRNLLVSIENKSVLMVEDIDCSIELQDRLAQARAMTPSRHNPAAFNQVIIPLAYDYLDQRICVRYGVISQAMSYIPDIVFKLYVDDNNQNTKAFTAILMKLAVFLVPDRHNFVQPQVTLSGLLNFVDGLWSGCGDERIIIFTTNHKERLDPALLRPGRMDVHIHMSYCTPCGFKMLVSNYLGLTEHPLFPSVEALIETAKVTPAEVGEQLLKCEEPESVLTGLIEFLEDKKSERSKREDGNRDNNEEPGAAEGELAQELDGNNGEVVKKEVDGSNGEVVKKEEGAEEADGENGRIVKG</sequence>
<protein>
    <recommendedName>
        <fullName evidence="7">AAA+ ATPase domain-containing protein</fullName>
    </recommendedName>
</protein>
<evidence type="ECO:0000256" key="5">
    <source>
        <dbReference type="ARBA" id="ARBA00049360"/>
    </source>
</evidence>
<comment type="cofactor">
    <cofactor evidence="1">
        <name>Mg(2+)</name>
        <dbReference type="ChEBI" id="CHEBI:18420"/>
    </cofactor>
</comment>
<dbReference type="InterPro" id="IPR058017">
    <property type="entry name" value="At3g28540-like_C"/>
</dbReference>
<dbReference type="Pfam" id="PF25568">
    <property type="entry name" value="AAA_lid_At3g28540"/>
    <property type="match status" value="1"/>
</dbReference>
<dbReference type="GO" id="GO:0016887">
    <property type="term" value="F:ATP hydrolysis activity"/>
    <property type="evidence" value="ECO:0007669"/>
    <property type="project" value="InterPro"/>
</dbReference>
<gene>
    <name evidence="8" type="ORF">DKX38_014433</name>
</gene>
<dbReference type="Proteomes" id="UP000326939">
    <property type="component" value="Chromosome 9"/>
</dbReference>
<evidence type="ECO:0000259" key="7">
    <source>
        <dbReference type="SMART" id="SM00382"/>
    </source>
</evidence>
<dbReference type="InterPro" id="IPR003593">
    <property type="entry name" value="AAA+_ATPase"/>
</dbReference>
<dbReference type="InterPro" id="IPR027417">
    <property type="entry name" value="P-loop_NTPase"/>
</dbReference>
<dbReference type="Gene3D" id="3.40.50.150">
    <property type="entry name" value="Vaccinia Virus protein VP39"/>
    <property type="match status" value="1"/>
</dbReference>
<reference evidence="9" key="1">
    <citation type="journal article" date="2019" name="Gigascience">
        <title>De novo genome assembly of the endangered Acer yangbiense, a plant species with extremely small populations endemic to Yunnan Province, China.</title>
        <authorList>
            <person name="Yang J."/>
            <person name="Wariss H.M."/>
            <person name="Tao L."/>
            <person name="Zhang R."/>
            <person name="Yun Q."/>
            <person name="Hollingsworth P."/>
            <person name="Dao Z."/>
            <person name="Luo G."/>
            <person name="Guo H."/>
            <person name="Ma Y."/>
            <person name="Sun W."/>
        </authorList>
    </citation>
    <scope>NUCLEOTIDE SEQUENCE [LARGE SCALE GENOMIC DNA]</scope>
    <source>
        <strain evidence="9">cv. br00</strain>
    </source>
</reference>
<evidence type="ECO:0000313" key="9">
    <source>
        <dbReference type="Proteomes" id="UP000326939"/>
    </source>
</evidence>
<evidence type="ECO:0000256" key="6">
    <source>
        <dbReference type="SAM" id="MobiDB-lite"/>
    </source>
</evidence>
<evidence type="ECO:0000313" key="8">
    <source>
        <dbReference type="EMBL" id="KAB5541459.1"/>
    </source>
</evidence>
<dbReference type="SMART" id="SM00382">
    <property type="entry name" value="AAA"/>
    <property type="match status" value="1"/>
</dbReference>
<keyword evidence="3" id="KW-0378">Hydrolase</keyword>
<dbReference type="EMBL" id="VDCV01000009">
    <property type="protein sequence ID" value="KAB5541459.1"/>
    <property type="molecule type" value="Genomic_DNA"/>
</dbReference>
<dbReference type="Pfam" id="PF00004">
    <property type="entry name" value="AAA"/>
    <property type="match status" value="2"/>
</dbReference>
<comment type="caution">
    <text evidence="8">The sequence shown here is derived from an EMBL/GenBank/DDBJ whole genome shotgun (WGS) entry which is preliminary data.</text>
</comment>
<feature type="compositionally biased region" description="Basic and acidic residues" evidence="6">
    <location>
        <begin position="686"/>
        <end position="703"/>
    </location>
</feature>
<dbReference type="SUPFAM" id="SSF52540">
    <property type="entry name" value="P-loop containing nucleoside triphosphate hydrolases"/>
    <property type="match status" value="1"/>
</dbReference>